<dbReference type="SUPFAM" id="SSF55729">
    <property type="entry name" value="Acyl-CoA N-acyltransferases (Nat)"/>
    <property type="match status" value="1"/>
</dbReference>
<dbReference type="Proteomes" id="UP001595456">
    <property type="component" value="Unassembled WGS sequence"/>
</dbReference>
<dbReference type="PANTHER" id="PTHR43792:SF1">
    <property type="entry name" value="N-ACETYLTRANSFERASE DOMAIN-CONTAINING PROTEIN"/>
    <property type="match status" value="1"/>
</dbReference>
<reference evidence="3" key="1">
    <citation type="journal article" date="2019" name="Int. J. Syst. Evol. Microbiol.">
        <title>The Global Catalogue of Microorganisms (GCM) 10K type strain sequencing project: providing services to taxonomists for standard genome sequencing and annotation.</title>
        <authorList>
            <consortium name="The Broad Institute Genomics Platform"/>
            <consortium name="The Broad Institute Genome Sequencing Center for Infectious Disease"/>
            <person name="Wu L."/>
            <person name="Ma J."/>
        </authorList>
    </citation>
    <scope>NUCLEOTIDE SEQUENCE [LARGE SCALE GENOMIC DNA]</scope>
    <source>
        <strain evidence="3">KCTC 52607</strain>
    </source>
</reference>
<accession>A0ABV7E3W7</accession>
<proteinExistence type="predicted"/>
<dbReference type="InterPro" id="IPR016181">
    <property type="entry name" value="Acyl_CoA_acyltransferase"/>
</dbReference>
<feature type="domain" description="N-acetyltransferase" evidence="1">
    <location>
        <begin position="15"/>
        <end position="188"/>
    </location>
</feature>
<dbReference type="PANTHER" id="PTHR43792">
    <property type="entry name" value="GNAT FAMILY, PUTATIVE (AFU_ORTHOLOGUE AFUA_3G00765)-RELATED-RELATED"/>
    <property type="match status" value="1"/>
</dbReference>
<gene>
    <name evidence="2" type="ORF">ACFODU_02125</name>
</gene>
<dbReference type="InterPro" id="IPR000182">
    <property type="entry name" value="GNAT_dom"/>
</dbReference>
<dbReference type="Pfam" id="PF13302">
    <property type="entry name" value="Acetyltransf_3"/>
    <property type="match status" value="1"/>
</dbReference>
<protein>
    <submittedName>
        <fullName evidence="2">GNAT family N-acetyltransferase</fullName>
        <ecNumber evidence="2">2.3.-.-</ecNumber>
    </submittedName>
</protein>
<keyword evidence="2" id="KW-0012">Acyltransferase</keyword>
<dbReference type="PROSITE" id="PS51186">
    <property type="entry name" value="GNAT"/>
    <property type="match status" value="1"/>
</dbReference>
<organism evidence="2 3">
    <name type="scientific">Alteraurantiacibacter palmitatis</name>
    <dbReference type="NCBI Taxonomy" id="2054628"/>
    <lineage>
        <taxon>Bacteria</taxon>
        <taxon>Pseudomonadati</taxon>
        <taxon>Pseudomonadota</taxon>
        <taxon>Alphaproteobacteria</taxon>
        <taxon>Sphingomonadales</taxon>
        <taxon>Erythrobacteraceae</taxon>
        <taxon>Alteraurantiacibacter</taxon>
    </lineage>
</organism>
<keyword evidence="2" id="KW-0808">Transferase</keyword>
<evidence type="ECO:0000313" key="3">
    <source>
        <dbReference type="Proteomes" id="UP001595456"/>
    </source>
</evidence>
<dbReference type="InterPro" id="IPR051531">
    <property type="entry name" value="N-acetyltransferase"/>
</dbReference>
<evidence type="ECO:0000259" key="1">
    <source>
        <dbReference type="PROSITE" id="PS51186"/>
    </source>
</evidence>
<dbReference type="EMBL" id="JBHRST010000002">
    <property type="protein sequence ID" value="MFC3096598.1"/>
    <property type="molecule type" value="Genomic_DNA"/>
</dbReference>
<comment type="caution">
    <text evidence="2">The sequence shown here is derived from an EMBL/GenBank/DDBJ whole genome shotgun (WGS) entry which is preliminary data.</text>
</comment>
<dbReference type="EC" id="2.3.-.-" evidence="2"/>
<dbReference type="GO" id="GO:0016746">
    <property type="term" value="F:acyltransferase activity"/>
    <property type="evidence" value="ECO:0007669"/>
    <property type="project" value="UniProtKB-KW"/>
</dbReference>
<evidence type="ECO:0000313" key="2">
    <source>
        <dbReference type="EMBL" id="MFC3096598.1"/>
    </source>
</evidence>
<dbReference type="Gene3D" id="3.40.630.30">
    <property type="match status" value="1"/>
</dbReference>
<keyword evidence="3" id="KW-1185">Reference proteome</keyword>
<sequence length="194" mass="22017">MADPQANFRLETPRLVLRDWRDEDWPEFFRLTNTPSVMRWLAGVLDADGMAAQRARVTTCAARNGFCFWVVERKGDGGHLSGEMLGFCGLKRADAPGCSVPGEFEIGWRFREDAWGKGYAREAAEAALAAGFTRFGAERIVAFTLIENTASWGLMERLGMVRRRELDFTETRYDPPFCHAITWAITRAEWEAQQ</sequence>
<dbReference type="RefSeq" id="WP_336925569.1">
    <property type="nucleotide sequence ID" value="NZ_JBANRO010000004.1"/>
</dbReference>
<name>A0ABV7E3W7_9SPHN</name>